<keyword evidence="9" id="KW-1185">Reference proteome</keyword>
<feature type="region of interest" description="Disordered" evidence="6">
    <location>
        <begin position="1"/>
        <end position="20"/>
    </location>
</feature>
<dbReference type="PROSITE" id="PS00028">
    <property type="entry name" value="ZINC_FINGER_C2H2_1"/>
    <property type="match status" value="1"/>
</dbReference>
<dbReference type="InterPro" id="IPR036236">
    <property type="entry name" value="Znf_C2H2_sf"/>
</dbReference>
<evidence type="ECO:0000256" key="5">
    <source>
        <dbReference type="PROSITE-ProRule" id="PRU00042"/>
    </source>
</evidence>
<dbReference type="PROSITE" id="PS50157">
    <property type="entry name" value="ZINC_FINGER_C2H2_2"/>
    <property type="match status" value="1"/>
</dbReference>
<dbReference type="PANTHER" id="PTHR23226">
    <property type="entry name" value="ZINC FINGER AND SCAN DOMAIN-CONTAINING"/>
    <property type="match status" value="1"/>
</dbReference>
<dbReference type="GO" id="GO:0008270">
    <property type="term" value="F:zinc ion binding"/>
    <property type="evidence" value="ECO:0007669"/>
    <property type="project" value="UniProtKB-KW"/>
</dbReference>
<evidence type="ECO:0000256" key="2">
    <source>
        <dbReference type="ARBA" id="ARBA00022737"/>
    </source>
</evidence>
<evidence type="ECO:0000256" key="1">
    <source>
        <dbReference type="ARBA" id="ARBA00022723"/>
    </source>
</evidence>
<dbReference type="AlphaFoldDB" id="A0A452H050"/>
<sequence>MTPSLREPTWDRNPVNQERPHKCTACGQSFALKSYLVRHLVKRHMGQKPYKCLHCGKQFAWTPGPTATPPFPSLPCPFPTSFCHSAPSPECTLSPLLPHPPSTSCMPWNS</sequence>
<feature type="domain" description="C2H2-type" evidence="7">
    <location>
        <begin position="21"/>
        <end position="49"/>
    </location>
</feature>
<evidence type="ECO:0000256" key="3">
    <source>
        <dbReference type="ARBA" id="ARBA00022771"/>
    </source>
</evidence>
<keyword evidence="1" id="KW-0479">Metal-binding</keyword>
<evidence type="ECO:0000256" key="6">
    <source>
        <dbReference type="SAM" id="MobiDB-lite"/>
    </source>
</evidence>
<reference evidence="9" key="1">
    <citation type="journal article" date="2017" name="PLoS ONE">
        <title>The Agassiz's desert tortoise genome provides a resource for the conservation of a threatened species.</title>
        <authorList>
            <person name="Tollis M."/>
            <person name="DeNardo D.F."/>
            <person name="Cornelius J.A."/>
            <person name="Dolby G.A."/>
            <person name="Edwards T."/>
            <person name="Henen B.T."/>
            <person name="Karl A.E."/>
            <person name="Murphy R.W."/>
            <person name="Kusumi K."/>
        </authorList>
    </citation>
    <scope>NUCLEOTIDE SEQUENCE [LARGE SCALE GENOMIC DNA]</scope>
</reference>
<proteinExistence type="predicted"/>
<dbReference type="Ensembl" id="ENSGAGT00000009039.1">
    <property type="protein sequence ID" value="ENSGAGP00000007840.1"/>
    <property type="gene ID" value="ENSGAGG00000006246.1"/>
</dbReference>
<evidence type="ECO:0000313" key="8">
    <source>
        <dbReference type="Ensembl" id="ENSGAGP00000007840.1"/>
    </source>
</evidence>
<dbReference type="InterPro" id="IPR013087">
    <property type="entry name" value="Znf_C2H2_type"/>
</dbReference>
<dbReference type="Proteomes" id="UP000291020">
    <property type="component" value="Unassembled WGS sequence"/>
</dbReference>
<organism evidence="8 9">
    <name type="scientific">Gopherus agassizii</name>
    <name type="common">Agassiz's desert tortoise</name>
    <dbReference type="NCBI Taxonomy" id="38772"/>
    <lineage>
        <taxon>Eukaryota</taxon>
        <taxon>Metazoa</taxon>
        <taxon>Chordata</taxon>
        <taxon>Craniata</taxon>
        <taxon>Vertebrata</taxon>
        <taxon>Euteleostomi</taxon>
        <taxon>Archelosauria</taxon>
        <taxon>Testudinata</taxon>
        <taxon>Testudines</taxon>
        <taxon>Cryptodira</taxon>
        <taxon>Durocryptodira</taxon>
        <taxon>Testudinoidea</taxon>
        <taxon>Testudinidae</taxon>
        <taxon>Gopherus</taxon>
    </lineage>
</organism>
<evidence type="ECO:0000259" key="7">
    <source>
        <dbReference type="PROSITE" id="PS50157"/>
    </source>
</evidence>
<evidence type="ECO:0000313" key="9">
    <source>
        <dbReference type="Proteomes" id="UP000291020"/>
    </source>
</evidence>
<dbReference type="Gene3D" id="3.30.160.60">
    <property type="entry name" value="Classic Zinc Finger"/>
    <property type="match status" value="2"/>
</dbReference>
<name>A0A452H050_9SAUR</name>
<dbReference type="STRING" id="38772.ENSGAGP00000007840"/>
<protein>
    <recommendedName>
        <fullName evidence="7">C2H2-type domain-containing protein</fullName>
    </recommendedName>
</protein>
<evidence type="ECO:0000256" key="4">
    <source>
        <dbReference type="ARBA" id="ARBA00022833"/>
    </source>
</evidence>
<keyword evidence="4" id="KW-0862">Zinc</keyword>
<accession>A0A452H050</accession>
<reference evidence="8" key="3">
    <citation type="submission" date="2025-09" db="UniProtKB">
        <authorList>
            <consortium name="Ensembl"/>
        </authorList>
    </citation>
    <scope>IDENTIFICATION</scope>
</reference>
<keyword evidence="2" id="KW-0677">Repeat</keyword>
<dbReference type="FunFam" id="3.30.160.60:FF:000706">
    <property type="entry name" value="Zinc finger protein"/>
    <property type="match status" value="1"/>
</dbReference>
<dbReference type="SUPFAM" id="SSF57667">
    <property type="entry name" value="beta-beta-alpha zinc fingers"/>
    <property type="match status" value="1"/>
</dbReference>
<reference evidence="8" key="2">
    <citation type="submission" date="2025-08" db="UniProtKB">
        <authorList>
            <consortium name="Ensembl"/>
        </authorList>
    </citation>
    <scope>IDENTIFICATION</scope>
</reference>
<keyword evidence="3 5" id="KW-0863">Zinc-finger</keyword>